<evidence type="ECO:0000256" key="1">
    <source>
        <dbReference type="SAM" id="MobiDB-lite"/>
    </source>
</evidence>
<dbReference type="RefSeq" id="WP_392882704.1">
    <property type="nucleotide sequence ID" value="NZ_JBICZW010000010.1"/>
</dbReference>
<organism evidence="2 3">
    <name type="scientific">Streptomyces omiyaensis</name>
    <dbReference type="NCBI Taxonomy" id="68247"/>
    <lineage>
        <taxon>Bacteria</taxon>
        <taxon>Bacillati</taxon>
        <taxon>Actinomycetota</taxon>
        <taxon>Actinomycetes</taxon>
        <taxon>Kitasatosporales</taxon>
        <taxon>Streptomycetaceae</taxon>
        <taxon>Streptomyces</taxon>
    </lineage>
</organism>
<dbReference type="Proteomes" id="UP001604282">
    <property type="component" value="Unassembled WGS sequence"/>
</dbReference>
<gene>
    <name evidence="2" type="ORF">ACGFYS_17865</name>
</gene>
<name>A0ABW7BTF2_9ACTN</name>
<feature type="region of interest" description="Disordered" evidence="1">
    <location>
        <begin position="54"/>
        <end position="78"/>
    </location>
</feature>
<reference evidence="2 3" key="1">
    <citation type="submission" date="2024-10" db="EMBL/GenBank/DDBJ databases">
        <title>The Natural Products Discovery Center: Release of the First 8490 Sequenced Strains for Exploring Actinobacteria Biosynthetic Diversity.</title>
        <authorList>
            <person name="Kalkreuter E."/>
            <person name="Kautsar S.A."/>
            <person name="Yang D."/>
            <person name="Bader C.D."/>
            <person name="Teijaro C.N."/>
            <person name="Fluegel L."/>
            <person name="Davis C.M."/>
            <person name="Simpson J.R."/>
            <person name="Lauterbach L."/>
            <person name="Steele A.D."/>
            <person name="Gui C."/>
            <person name="Meng S."/>
            <person name="Li G."/>
            <person name="Viehrig K."/>
            <person name="Ye F."/>
            <person name="Su P."/>
            <person name="Kiefer A.F."/>
            <person name="Nichols A."/>
            <person name="Cepeda A.J."/>
            <person name="Yan W."/>
            <person name="Fan B."/>
            <person name="Jiang Y."/>
            <person name="Adhikari A."/>
            <person name="Zheng C.-J."/>
            <person name="Schuster L."/>
            <person name="Cowan T.M."/>
            <person name="Smanski M.J."/>
            <person name="Chevrette M.G."/>
            <person name="De Carvalho L.P.S."/>
            <person name="Shen B."/>
        </authorList>
    </citation>
    <scope>NUCLEOTIDE SEQUENCE [LARGE SCALE GENOMIC DNA]</scope>
    <source>
        <strain evidence="2 3">NPDC048229</strain>
    </source>
</reference>
<sequence length="78" mass="8034">MRALAQSALAPAGRRLLDAGETLLSGTSRDGCSVLVLGWESATGPVDDRLASAVEPARSHGGRAGTPRRTATLRPARP</sequence>
<dbReference type="EMBL" id="JBICZW010000010">
    <property type="protein sequence ID" value="MFG3190797.1"/>
    <property type="molecule type" value="Genomic_DNA"/>
</dbReference>
<accession>A0ABW7BTF2</accession>
<evidence type="ECO:0000313" key="3">
    <source>
        <dbReference type="Proteomes" id="UP001604282"/>
    </source>
</evidence>
<feature type="compositionally biased region" description="Low complexity" evidence="1">
    <location>
        <begin position="65"/>
        <end position="78"/>
    </location>
</feature>
<evidence type="ECO:0000313" key="2">
    <source>
        <dbReference type="EMBL" id="MFG3190797.1"/>
    </source>
</evidence>
<proteinExistence type="predicted"/>
<comment type="caution">
    <text evidence="2">The sequence shown here is derived from an EMBL/GenBank/DDBJ whole genome shotgun (WGS) entry which is preliminary data.</text>
</comment>
<keyword evidence="3" id="KW-1185">Reference proteome</keyword>
<protein>
    <submittedName>
        <fullName evidence="2">Uncharacterized protein</fullName>
    </submittedName>
</protein>